<dbReference type="Proteomes" id="UP000253741">
    <property type="component" value="Unassembled WGS sequence"/>
</dbReference>
<keyword evidence="3" id="KW-1185">Reference proteome</keyword>
<evidence type="ECO:0000256" key="1">
    <source>
        <dbReference type="SAM" id="Phobius"/>
    </source>
</evidence>
<dbReference type="AlphaFoldDB" id="A0A370BDW9"/>
<keyword evidence="1" id="KW-0812">Transmembrane</keyword>
<keyword evidence="1" id="KW-0472">Membrane</keyword>
<organism evidence="2 3">
    <name type="scientific">Streptomyces corynorhini</name>
    <dbReference type="NCBI Taxonomy" id="2282652"/>
    <lineage>
        <taxon>Bacteria</taxon>
        <taxon>Bacillati</taxon>
        <taxon>Actinomycetota</taxon>
        <taxon>Actinomycetes</taxon>
        <taxon>Kitasatosporales</taxon>
        <taxon>Streptomycetaceae</taxon>
        <taxon>Streptomyces</taxon>
    </lineage>
</organism>
<evidence type="ECO:0000313" key="3">
    <source>
        <dbReference type="Proteomes" id="UP000253741"/>
    </source>
</evidence>
<proteinExistence type="predicted"/>
<name>A0A370BDW9_9ACTN</name>
<keyword evidence="1" id="KW-1133">Transmembrane helix</keyword>
<gene>
    <name evidence="2" type="ORF">DVH02_12070</name>
</gene>
<evidence type="ECO:0000313" key="2">
    <source>
        <dbReference type="EMBL" id="RDG37906.1"/>
    </source>
</evidence>
<feature type="transmembrane region" description="Helical" evidence="1">
    <location>
        <begin position="12"/>
        <end position="31"/>
    </location>
</feature>
<feature type="transmembrane region" description="Helical" evidence="1">
    <location>
        <begin position="37"/>
        <end position="56"/>
    </location>
</feature>
<dbReference type="EMBL" id="QQNA01000082">
    <property type="protein sequence ID" value="RDG37906.1"/>
    <property type="molecule type" value="Genomic_DNA"/>
</dbReference>
<accession>A0A370BDW9</accession>
<comment type="caution">
    <text evidence="2">The sequence shown here is derived from an EMBL/GenBank/DDBJ whole genome shotgun (WGS) entry which is preliminary data.</text>
</comment>
<protein>
    <submittedName>
        <fullName evidence="2">Uncharacterized protein</fullName>
    </submittedName>
</protein>
<sequence length="73" mass="7843">MMRDQVEKNSRAFFGAGLVVLILGVVAGFLWGAFDAARLFFCSSVILAASWVLGFMSHRKQTSGAGEVTESAE</sequence>
<reference evidence="2 3" key="1">
    <citation type="submission" date="2018-07" db="EMBL/GenBank/DDBJ databases">
        <title>Streptomyces species from bats.</title>
        <authorList>
            <person name="Dunlap C."/>
        </authorList>
    </citation>
    <scope>NUCLEOTIDE SEQUENCE [LARGE SCALE GENOMIC DNA]</scope>
    <source>
        <strain evidence="2 3">AC230</strain>
    </source>
</reference>